<evidence type="ECO:0000256" key="2">
    <source>
        <dbReference type="ARBA" id="ARBA00016178"/>
    </source>
</evidence>
<gene>
    <name evidence="14" type="ORF">HXX76_007428</name>
</gene>
<feature type="compositionally biased region" description="Low complexity" evidence="12">
    <location>
        <begin position="658"/>
        <end position="671"/>
    </location>
</feature>
<dbReference type="CDD" id="cd03586">
    <property type="entry name" value="PolY_Pol_IV_kappa"/>
    <property type="match status" value="1"/>
</dbReference>
<evidence type="ECO:0000256" key="12">
    <source>
        <dbReference type="SAM" id="MobiDB-lite"/>
    </source>
</evidence>
<evidence type="ECO:0000256" key="1">
    <source>
        <dbReference type="ARBA" id="ARBA00012417"/>
    </source>
</evidence>
<dbReference type="GO" id="GO:0003887">
    <property type="term" value="F:DNA-directed DNA polymerase activity"/>
    <property type="evidence" value="ECO:0007669"/>
    <property type="project" value="UniProtKB-KW"/>
</dbReference>
<dbReference type="Pfam" id="PF11799">
    <property type="entry name" value="IMS_C"/>
    <property type="match status" value="1"/>
</dbReference>
<dbReference type="InterPro" id="IPR001126">
    <property type="entry name" value="UmuC"/>
</dbReference>
<dbReference type="PANTHER" id="PTHR11076">
    <property type="entry name" value="DNA REPAIR POLYMERASE UMUC / TRANSFERASE FAMILY MEMBER"/>
    <property type="match status" value="1"/>
</dbReference>
<dbReference type="Proteomes" id="UP000650467">
    <property type="component" value="Unassembled WGS sequence"/>
</dbReference>
<dbReference type="InterPro" id="IPR050116">
    <property type="entry name" value="DNA_polymerase-Y"/>
</dbReference>
<keyword evidence="6" id="KW-0479">Metal-binding</keyword>
<feature type="compositionally biased region" description="Polar residues" evidence="12">
    <location>
        <begin position="501"/>
        <end position="512"/>
    </location>
</feature>
<evidence type="ECO:0000256" key="9">
    <source>
        <dbReference type="ARBA" id="ARBA00022932"/>
    </source>
</evidence>
<dbReference type="Gene3D" id="3.30.70.270">
    <property type="match status" value="1"/>
</dbReference>
<dbReference type="SUPFAM" id="SSF100879">
    <property type="entry name" value="Lesion bypass DNA polymerase (Y-family), little finger domain"/>
    <property type="match status" value="1"/>
</dbReference>
<dbReference type="FunFam" id="3.40.1170.60:FF:000012">
    <property type="entry name" value="Putative DNA-directed polymerase kappa"/>
    <property type="match status" value="1"/>
</dbReference>
<feature type="compositionally biased region" description="Acidic residues" evidence="12">
    <location>
        <begin position="573"/>
        <end position="594"/>
    </location>
</feature>
<evidence type="ECO:0000256" key="8">
    <source>
        <dbReference type="ARBA" id="ARBA00022842"/>
    </source>
</evidence>
<evidence type="ECO:0000313" key="14">
    <source>
        <dbReference type="EMBL" id="KAG2435355.1"/>
    </source>
</evidence>
<accession>A0A835W128</accession>
<feature type="compositionally biased region" description="Polar residues" evidence="12">
    <location>
        <begin position="30"/>
        <end position="41"/>
    </location>
</feature>
<keyword evidence="7" id="KW-0227">DNA damage</keyword>
<dbReference type="PANTHER" id="PTHR11076:SF33">
    <property type="entry name" value="DNA POLYMERASE KAPPA"/>
    <property type="match status" value="1"/>
</dbReference>
<evidence type="ECO:0000256" key="7">
    <source>
        <dbReference type="ARBA" id="ARBA00022763"/>
    </source>
</evidence>
<comment type="caution">
    <text evidence="14">The sequence shown here is derived from an EMBL/GenBank/DDBJ whole genome shotgun (WGS) entry which is preliminary data.</text>
</comment>
<feature type="region of interest" description="Disordered" evidence="12">
    <location>
        <begin position="741"/>
        <end position="774"/>
    </location>
</feature>
<dbReference type="InterPro" id="IPR022880">
    <property type="entry name" value="DNApol_IV"/>
</dbReference>
<dbReference type="FunFam" id="1.10.150.810:FF:000003">
    <property type="entry name" value="DNA polymerase kappa subunit"/>
    <property type="match status" value="1"/>
</dbReference>
<keyword evidence="15" id="KW-1185">Reference proteome</keyword>
<feature type="region of interest" description="Disordered" evidence="12">
    <location>
        <begin position="620"/>
        <end position="680"/>
    </location>
</feature>
<protein>
    <recommendedName>
        <fullName evidence="2">DNA polymerase kappa</fullName>
        <ecNumber evidence="1">2.7.7.7</ecNumber>
    </recommendedName>
</protein>
<feature type="domain" description="UmuC" evidence="13">
    <location>
        <begin position="136"/>
        <end position="317"/>
    </location>
</feature>
<keyword evidence="9" id="KW-0239">DNA-directed DNA polymerase</keyword>
<dbReference type="InterPro" id="IPR017961">
    <property type="entry name" value="DNA_pol_Y-fam_little_finger"/>
</dbReference>
<dbReference type="SUPFAM" id="SSF56672">
    <property type="entry name" value="DNA/RNA polymerases"/>
    <property type="match status" value="1"/>
</dbReference>
<keyword evidence="8" id="KW-0460">Magnesium</keyword>
<dbReference type="InterPro" id="IPR036775">
    <property type="entry name" value="DNA_pol_Y-fam_lit_finger_sf"/>
</dbReference>
<comment type="catalytic activity">
    <reaction evidence="11">
        <text>DNA(n) + a 2'-deoxyribonucleoside 5'-triphosphate = DNA(n+1) + diphosphate</text>
        <dbReference type="Rhea" id="RHEA:22508"/>
        <dbReference type="Rhea" id="RHEA-COMP:17339"/>
        <dbReference type="Rhea" id="RHEA-COMP:17340"/>
        <dbReference type="ChEBI" id="CHEBI:33019"/>
        <dbReference type="ChEBI" id="CHEBI:61560"/>
        <dbReference type="ChEBI" id="CHEBI:173112"/>
        <dbReference type="EC" id="2.7.7.7"/>
    </reaction>
</comment>
<dbReference type="Gene3D" id="3.40.1170.60">
    <property type="match status" value="1"/>
</dbReference>
<reference evidence="14" key="1">
    <citation type="journal article" date="2020" name="bioRxiv">
        <title>Comparative genomics of Chlamydomonas.</title>
        <authorList>
            <person name="Craig R.J."/>
            <person name="Hasan A.R."/>
            <person name="Ness R.W."/>
            <person name="Keightley P.D."/>
        </authorList>
    </citation>
    <scope>NUCLEOTIDE SEQUENCE</scope>
    <source>
        <strain evidence="14">SAG 7.73</strain>
    </source>
</reference>
<name>A0A835W128_CHLIN</name>
<keyword evidence="4" id="KW-0548">Nucleotidyltransferase</keyword>
<dbReference type="EMBL" id="JAEHOC010000015">
    <property type="protein sequence ID" value="KAG2435355.1"/>
    <property type="molecule type" value="Genomic_DNA"/>
</dbReference>
<dbReference type="FunFam" id="3.30.1490.100:FF:000004">
    <property type="entry name" value="DNA polymerase IV"/>
    <property type="match status" value="1"/>
</dbReference>
<dbReference type="GO" id="GO:0042276">
    <property type="term" value="P:error-prone translesion synthesis"/>
    <property type="evidence" value="ECO:0007669"/>
    <property type="project" value="TreeGrafter"/>
</dbReference>
<dbReference type="Pfam" id="PF00817">
    <property type="entry name" value="IMS"/>
    <property type="match status" value="1"/>
</dbReference>
<dbReference type="PROSITE" id="PS50173">
    <property type="entry name" value="UMUC"/>
    <property type="match status" value="1"/>
</dbReference>
<dbReference type="Gene3D" id="3.30.1490.100">
    <property type="entry name" value="DNA polymerase, Y-family, little finger domain"/>
    <property type="match status" value="1"/>
</dbReference>
<feature type="region of interest" description="Disordered" evidence="12">
    <location>
        <begin position="500"/>
        <end position="525"/>
    </location>
</feature>
<dbReference type="Gene3D" id="1.10.150.810">
    <property type="match status" value="2"/>
</dbReference>
<evidence type="ECO:0000256" key="5">
    <source>
        <dbReference type="ARBA" id="ARBA00022705"/>
    </source>
</evidence>
<proteinExistence type="predicted"/>
<dbReference type="GO" id="GO:0005634">
    <property type="term" value="C:nucleus"/>
    <property type="evidence" value="ECO:0007669"/>
    <property type="project" value="TreeGrafter"/>
</dbReference>
<feature type="region of interest" description="Disordered" evidence="12">
    <location>
        <begin position="1"/>
        <end position="47"/>
    </location>
</feature>
<evidence type="ECO:0000259" key="13">
    <source>
        <dbReference type="PROSITE" id="PS50173"/>
    </source>
</evidence>
<dbReference type="InterPro" id="IPR043502">
    <property type="entry name" value="DNA/RNA_pol_sf"/>
</dbReference>
<sequence>MADTHISGLESLETAGNGGSAMPAARRPGQSLSPVQPQPESASDPAWKDYQTVFTNAKAGMDGVDKARVQQIVWEMSKDSAHFKNEQRKQASVLERIERMKLQAAAITPAELAAAGRFLDARIAGCEARRDLTRTWLHVDMDCFYAAVHEREQPELKRLPVAVGGMGMICTANYVARRFGVRSAMPGFIGKRLCPKLVFIKPDFAKYTAAAEVVRGAFRQLDPDFESGGLDEAFLDVTDYCTRTSRSGEEAATELRRLVKEVSGGLTCSVGVAANKMLAKICSDINKPDGQYVLPPSRAAIMSFMDTLPVRKIPCIGKVTEQVLQGVLAVSTCGQLLAPDSRCRLPLLFSEVAAGFFLEAALGLAATRHGPKTDTSVDPGRKGISHERTFRNMSAPAELEAMAKQLVEALVADMGEEDIEGRNITLKLKLSTFEVRTRASTLPRHARTVVDILPAVLRLLRAELPVTIRLMGVRMAMLRKVNAGAKSPLARLLGLRHTAQRTDGQQGAAGTTSPPPLCGGSAPPACAAKATSGPQAAGAAASHGEVWANAVAYGGGAGLWDAFEVQQERLEAEAEDAELEEALSAEQEQADDDWPQQHDDYGGAEADEEEAICILDSDDEEWPAHAGPTGAHDQPRAGQQPEEQDARGGGAARKRTGDPATTGAAGPAAGPGHKRPRCQDTDSALEAGVGAAAGAGPGAGGATATQPVVTAAAWTCQVCTYARNRRQFLRCEVCDARKGMRPSTAAPHPAEQQAGLHGRRQQVRTNAAEAVGDRAQHPSLLALLKPPAKRAVQVPPDTWRA</sequence>
<dbReference type="InterPro" id="IPR043128">
    <property type="entry name" value="Rev_trsase/Diguanyl_cyclase"/>
</dbReference>
<evidence type="ECO:0000256" key="3">
    <source>
        <dbReference type="ARBA" id="ARBA00022679"/>
    </source>
</evidence>
<dbReference type="GO" id="GO:0003684">
    <property type="term" value="F:damaged DNA binding"/>
    <property type="evidence" value="ECO:0007669"/>
    <property type="project" value="InterPro"/>
</dbReference>
<keyword evidence="5" id="KW-0235">DNA replication</keyword>
<evidence type="ECO:0000313" key="15">
    <source>
        <dbReference type="Proteomes" id="UP000650467"/>
    </source>
</evidence>
<evidence type="ECO:0000256" key="6">
    <source>
        <dbReference type="ARBA" id="ARBA00022723"/>
    </source>
</evidence>
<dbReference type="GO" id="GO:0006260">
    <property type="term" value="P:DNA replication"/>
    <property type="evidence" value="ECO:0007669"/>
    <property type="project" value="UniProtKB-KW"/>
</dbReference>
<evidence type="ECO:0000256" key="4">
    <source>
        <dbReference type="ARBA" id="ARBA00022695"/>
    </source>
</evidence>
<evidence type="ECO:0000256" key="10">
    <source>
        <dbReference type="ARBA" id="ARBA00023204"/>
    </source>
</evidence>
<evidence type="ECO:0000256" key="11">
    <source>
        <dbReference type="ARBA" id="ARBA00049244"/>
    </source>
</evidence>
<dbReference type="GO" id="GO:0006281">
    <property type="term" value="P:DNA repair"/>
    <property type="evidence" value="ECO:0007669"/>
    <property type="project" value="UniProtKB-KW"/>
</dbReference>
<keyword evidence="10" id="KW-0234">DNA repair</keyword>
<dbReference type="EC" id="2.7.7.7" evidence="1"/>
<dbReference type="OrthoDB" id="1747274at2759"/>
<keyword evidence="3" id="KW-0808">Transferase</keyword>
<feature type="region of interest" description="Disordered" evidence="12">
    <location>
        <begin position="571"/>
        <end position="602"/>
    </location>
</feature>
<organism evidence="14 15">
    <name type="scientific">Chlamydomonas incerta</name>
    <dbReference type="NCBI Taxonomy" id="51695"/>
    <lineage>
        <taxon>Eukaryota</taxon>
        <taxon>Viridiplantae</taxon>
        <taxon>Chlorophyta</taxon>
        <taxon>core chlorophytes</taxon>
        <taxon>Chlorophyceae</taxon>
        <taxon>CS clade</taxon>
        <taxon>Chlamydomonadales</taxon>
        <taxon>Chlamydomonadaceae</taxon>
        <taxon>Chlamydomonas</taxon>
    </lineage>
</organism>
<dbReference type="GO" id="GO:0046872">
    <property type="term" value="F:metal ion binding"/>
    <property type="evidence" value="ECO:0007669"/>
    <property type="project" value="UniProtKB-KW"/>
</dbReference>
<dbReference type="AlphaFoldDB" id="A0A835W128"/>